<name>A0AAN8II24_9EURO</name>
<feature type="region of interest" description="Disordered" evidence="1">
    <location>
        <begin position="300"/>
        <end position="404"/>
    </location>
</feature>
<dbReference type="AlphaFoldDB" id="A0AAN8II24"/>
<feature type="compositionally biased region" description="Polar residues" evidence="1">
    <location>
        <begin position="234"/>
        <end position="248"/>
    </location>
</feature>
<comment type="caution">
    <text evidence="2">The sequence shown here is derived from an EMBL/GenBank/DDBJ whole genome shotgun (WGS) entry which is preliminary data.</text>
</comment>
<sequence>MGQPRALANRPATRAAQLGMTEGAYAHMRPDPPPTTCSAYTPPVIAPGTASRPTTTAAQLGISEQAYAHMHPNPAPTTCSAYAPSLPALGATNLPAPFNMLAAEFTPSPGHVNSSPAPPRSGSIGFNPEAGDFTPGGGAGAGLSAAGRVGGEGCGGQTESGFEGRAGFGFGRGRYGGQPGYASQTGYGGQPFFPRQATHDTGTTNFDMVPEIFPEGPGWIRPPTRAPPDAAQPTGDQSRPQRQLSRTVQYGFPAPIERGQNMPAGQMPRRGHPPGSRRQYAAAPTSASDIRTIQNTAQGDVGATQAGDPNAQNIQFGGGPGFDFGPSNGQSAETLNDNYDQQWPALTTNPPAVQRNDVWSPAQPAADGHATPRTQGQPYNFQPRGPSGNGRGQSCTEFCSGRER</sequence>
<keyword evidence="3" id="KW-1185">Reference proteome</keyword>
<evidence type="ECO:0000313" key="3">
    <source>
        <dbReference type="Proteomes" id="UP001316803"/>
    </source>
</evidence>
<feature type="compositionally biased region" description="Polar residues" evidence="1">
    <location>
        <begin position="327"/>
        <end position="351"/>
    </location>
</feature>
<dbReference type="EMBL" id="JAKLMC020000044">
    <property type="protein sequence ID" value="KAK5948682.1"/>
    <property type="molecule type" value="Genomic_DNA"/>
</dbReference>
<reference evidence="2 3" key="1">
    <citation type="submission" date="2022-12" db="EMBL/GenBank/DDBJ databases">
        <title>Genomic features and morphological characterization of a novel Knufia sp. strain isolated from spacecraft assembly facility.</title>
        <authorList>
            <person name="Teixeira M."/>
            <person name="Chander A.M."/>
            <person name="Stajich J.E."/>
            <person name="Venkateswaran K."/>
        </authorList>
    </citation>
    <scope>NUCLEOTIDE SEQUENCE [LARGE SCALE GENOMIC DNA]</scope>
    <source>
        <strain evidence="2 3">FJI-L2-BK-P2</strain>
    </source>
</reference>
<feature type="region of interest" description="Disordered" evidence="1">
    <location>
        <begin position="213"/>
        <end position="287"/>
    </location>
</feature>
<evidence type="ECO:0000313" key="2">
    <source>
        <dbReference type="EMBL" id="KAK5948682.1"/>
    </source>
</evidence>
<dbReference type="Proteomes" id="UP001316803">
    <property type="component" value="Unassembled WGS sequence"/>
</dbReference>
<gene>
    <name evidence="2" type="ORF">OHC33_010285</name>
</gene>
<proteinExistence type="predicted"/>
<protein>
    <submittedName>
        <fullName evidence="2">Uncharacterized protein</fullName>
    </submittedName>
</protein>
<evidence type="ECO:0000256" key="1">
    <source>
        <dbReference type="SAM" id="MobiDB-lite"/>
    </source>
</evidence>
<accession>A0AAN8II24</accession>
<feature type="region of interest" description="Disordered" evidence="1">
    <location>
        <begin position="109"/>
        <end position="139"/>
    </location>
</feature>
<organism evidence="2 3">
    <name type="scientific">Knufia fluminis</name>
    <dbReference type="NCBI Taxonomy" id="191047"/>
    <lineage>
        <taxon>Eukaryota</taxon>
        <taxon>Fungi</taxon>
        <taxon>Dikarya</taxon>
        <taxon>Ascomycota</taxon>
        <taxon>Pezizomycotina</taxon>
        <taxon>Eurotiomycetes</taxon>
        <taxon>Chaetothyriomycetidae</taxon>
        <taxon>Chaetothyriales</taxon>
        <taxon>Trichomeriaceae</taxon>
        <taxon>Knufia</taxon>
    </lineage>
</organism>